<keyword evidence="1 3" id="KW-0863">Zinc-finger</keyword>
<dbReference type="EMBL" id="HBUF01163354">
    <property type="protein sequence ID" value="CAG6650676.1"/>
    <property type="molecule type" value="Transcribed_RNA"/>
</dbReference>
<dbReference type="GO" id="GO:0008270">
    <property type="term" value="F:zinc ion binding"/>
    <property type="evidence" value="ECO:0007669"/>
    <property type="project" value="UniProtKB-KW"/>
</dbReference>
<protein>
    <recommendedName>
        <fullName evidence="4">RING-type domain-containing protein</fullName>
    </recommendedName>
</protein>
<evidence type="ECO:0000256" key="3">
    <source>
        <dbReference type="PROSITE-ProRule" id="PRU00175"/>
    </source>
</evidence>
<dbReference type="InterPro" id="IPR013083">
    <property type="entry name" value="Znf_RING/FYVE/PHD"/>
</dbReference>
<keyword evidence="1 3" id="KW-0479">Metal-binding</keyword>
<accession>A0A8D8RH88</accession>
<dbReference type="InterPro" id="IPR001841">
    <property type="entry name" value="Znf_RING"/>
</dbReference>
<organism evidence="5">
    <name type="scientific">Cacopsylla melanoneura</name>
    <dbReference type="NCBI Taxonomy" id="428564"/>
    <lineage>
        <taxon>Eukaryota</taxon>
        <taxon>Metazoa</taxon>
        <taxon>Ecdysozoa</taxon>
        <taxon>Arthropoda</taxon>
        <taxon>Hexapoda</taxon>
        <taxon>Insecta</taxon>
        <taxon>Pterygota</taxon>
        <taxon>Neoptera</taxon>
        <taxon>Paraneoptera</taxon>
        <taxon>Hemiptera</taxon>
        <taxon>Sternorrhyncha</taxon>
        <taxon>Psylloidea</taxon>
        <taxon>Psyllidae</taxon>
        <taxon>Psyllinae</taxon>
        <taxon>Cacopsylla</taxon>
    </lineage>
</organism>
<dbReference type="Gene3D" id="3.30.40.10">
    <property type="entry name" value="Zinc/RING finger domain, C3HC4 (zinc finger)"/>
    <property type="match status" value="1"/>
</dbReference>
<feature type="domain" description="RING-type" evidence="4">
    <location>
        <begin position="66"/>
        <end position="114"/>
    </location>
</feature>
<name>A0A8D8RH88_9HEMI</name>
<reference evidence="5" key="1">
    <citation type="submission" date="2021-05" db="EMBL/GenBank/DDBJ databases">
        <authorList>
            <person name="Alioto T."/>
            <person name="Alioto T."/>
            <person name="Gomez Garrido J."/>
        </authorList>
    </citation>
    <scope>NUCLEOTIDE SEQUENCE</scope>
</reference>
<dbReference type="SUPFAM" id="SSF57850">
    <property type="entry name" value="RING/U-box"/>
    <property type="match status" value="1"/>
</dbReference>
<dbReference type="AlphaFoldDB" id="A0A8D8RH88"/>
<dbReference type="PROSITE" id="PS50089">
    <property type="entry name" value="ZF_RING_2"/>
    <property type="match status" value="1"/>
</dbReference>
<sequence>MSHVGLVDIPTTDSKISISKDWTTKPHFESELNTNQKHVHLEELSKFEVDVSKFYQPPRQKGEPKCMLCREKVSRRVAIPCGHLLFCEQCTDNFCRVMFAHKNVLRCKTCPKCKVVIAMFV</sequence>
<keyword evidence="2" id="KW-0862">Zinc</keyword>
<evidence type="ECO:0000256" key="1">
    <source>
        <dbReference type="ARBA" id="ARBA00022771"/>
    </source>
</evidence>
<evidence type="ECO:0000259" key="4">
    <source>
        <dbReference type="PROSITE" id="PS50089"/>
    </source>
</evidence>
<evidence type="ECO:0000313" key="5">
    <source>
        <dbReference type="EMBL" id="CAG6650676.1"/>
    </source>
</evidence>
<proteinExistence type="predicted"/>
<evidence type="ECO:0000256" key="2">
    <source>
        <dbReference type="ARBA" id="ARBA00022833"/>
    </source>
</evidence>